<evidence type="ECO:0000313" key="2">
    <source>
        <dbReference type="EMBL" id="KAK2098641.1"/>
    </source>
</evidence>
<protein>
    <submittedName>
        <fullName evidence="2">Uncharacterized protein</fullName>
    </submittedName>
</protein>
<keyword evidence="3" id="KW-1185">Reference proteome</keyword>
<gene>
    <name evidence="2" type="ORF">P7K49_024092</name>
</gene>
<evidence type="ECO:0000256" key="1">
    <source>
        <dbReference type="SAM" id="MobiDB-lite"/>
    </source>
</evidence>
<proteinExistence type="predicted"/>
<feature type="region of interest" description="Disordered" evidence="1">
    <location>
        <begin position="1"/>
        <end position="24"/>
    </location>
</feature>
<accession>A0ABQ9UNH2</accession>
<feature type="compositionally biased region" description="Pro residues" evidence="1">
    <location>
        <begin position="130"/>
        <end position="139"/>
    </location>
</feature>
<evidence type="ECO:0000313" key="3">
    <source>
        <dbReference type="Proteomes" id="UP001266305"/>
    </source>
</evidence>
<reference evidence="2 3" key="1">
    <citation type="submission" date="2023-05" db="EMBL/GenBank/DDBJ databases">
        <title>B98-5 Cell Line De Novo Hybrid Assembly: An Optical Mapping Approach.</title>
        <authorList>
            <person name="Kananen K."/>
            <person name="Auerbach J.A."/>
            <person name="Kautto E."/>
            <person name="Blachly J.S."/>
        </authorList>
    </citation>
    <scope>NUCLEOTIDE SEQUENCE [LARGE SCALE GENOMIC DNA]</scope>
    <source>
        <strain evidence="2">B95-8</strain>
        <tissue evidence="2">Cell line</tissue>
    </source>
</reference>
<name>A0ABQ9UNH2_SAGOE</name>
<comment type="caution">
    <text evidence="2">The sequence shown here is derived from an EMBL/GenBank/DDBJ whole genome shotgun (WGS) entry which is preliminary data.</text>
</comment>
<organism evidence="2 3">
    <name type="scientific">Saguinus oedipus</name>
    <name type="common">Cotton-top tamarin</name>
    <name type="synonym">Oedipomidas oedipus</name>
    <dbReference type="NCBI Taxonomy" id="9490"/>
    <lineage>
        <taxon>Eukaryota</taxon>
        <taxon>Metazoa</taxon>
        <taxon>Chordata</taxon>
        <taxon>Craniata</taxon>
        <taxon>Vertebrata</taxon>
        <taxon>Euteleostomi</taxon>
        <taxon>Mammalia</taxon>
        <taxon>Eutheria</taxon>
        <taxon>Euarchontoglires</taxon>
        <taxon>Primates</taxon>
        <taxon>Haplorrhini</taxon>
        <taxon>Platyrrhini</taxon>
        <taxon>Cebidae</taxon>
        <taxon>Callitrichinae</taxon>
        <taxon>Saguinus</taxon>
    </lineage>
</organism>
<sequence>MSGSFPAPAGRRALTHPPGPEQTFGLACQGLRVVALPSPTRLPKLTLQFLSAPDAHLYVEHSTAPSAPQGQHFASRPKKSESSSVQNTGPRKVPAAPGSQSVRRLPPSPPLPEAGVHRSPARVLHLPHSLPIPPDYETG</sequence>
<dbReference type="EMBL" id="JASSZA010000011">
    <property type="protein sequence ID" value="KAK2098641.1"/>
    <property type="molecule type" value="Genomic_DNA"/>
</dbReference>
<feature type="region of interest" description="Disordered" evidence="1">
    <location>
        <begin position="60"/>
        <end position="139"/>
    </location>
</feature>
<dbReference type="Proteomes" id="UP001266305">
    <property type="component" value="Unassembled WGS sequence"/>
</dbReference>